<evidence type="ECO:0000313" key="3">
    <source>
        <dbReference type="Proteomes" id="UP000284842"/>
    </source>
</evidence>
<feature type="region of interest" description="Disordered" evidence="1">
    <location>
        <begin position="138"/>
        <end position="167"/>
    </location>
</feature>
<dbReference type="AlphaFoldDB" id="A0A409YUA5"/>
<gene>
    <name evidence="2" type="ORF">CVT24_001777</name>
</gene>
<feature type="compositionally biased region" description="Low complexity" evidence="1">
    <location>
        <begin position="158"/>
        <end position="167"/>
    </location>
</feature>
<organism evidence="2 3">
    <name type="scientific">Panaeolus cyanescens</name>
    <dbReference type="NCBI Taxonomy" id="181874"/>
    <lineage>
        <taxon>Eukaryota</taxon>
        <taxon>Fungi</taxon>
        <taxon>Dikarya</taxon>
        <taxon>Basidiomycota</taxon>
        <taxon>Agaricomycotina</taxon>
        <taxon>Agaricomycetes</taxon>
        <taxon>Agaricomycetidae</taxon>
        <taxon>Agaricales</taxon>
        <taxon>Agaricineae</taxon>
        <taxon>Galeropsidaceae</taxon>
        <taxon>Panaeolus</taxon>
    </lineage>
</organism>
<dbReference type="Proteomes" id="UP000284842">
    <property type="component" value="Unassembled WGS sequence"/>
</dbReference>
<evidence type="ECO:0000313" key="2">
    <source>
        <dbReference type="EMBL" id="PPR06596.1"/>
    </source>
</evidence>
<proteinExistence type="predicted"/>
<comment type="caution">
    <text evidence="2">The sequence shown here is derived from an EMBL/GenBank/DDBJ whole genome shotgun (WGS) entry which is preliminary data.</text>
</comment>
<protein>
    <submittedName>
        <fullName evidence="2">Uncharacterized protein</fullName>
    </submittedName>
</protein>
<sequence length="251" mass="27413">MPPTTTLIPNPTKTVVIQSPLPITTVLSRLDSILHKQASLDIMRKLSTVQTQQELESAVGGVTQGQDFLFFTQFPHHRLLSIHDNNGTSSPSPSKPKPQLFLYTIGNPLLAQRIIRLNPLAAGHIPPRILVAEIQPEDDINGDNKSGTLHPPTPIHPPSTTTDNSNTPLAAIPLNKGTVISYTLPSSVMLQSPFALGVGLRPDHMDWTALRSEVMALDDKLEKLVGRVMSVEEGDWEVKENANAKELTARI</sequence>
<keyword evidence="3" id="KW-1185">Reference proteome</keyword>
<accession>A0A409YUA5</accession>
<evidence type="ECO:0000256" key="1">
    <source>
        <dbReference type="SAM" id="MobiDB-lite"/>
    </source>
</evidence>
<dbReference type="InParanoid" id="A0A409YUA5"/>
<dbReference type="EMBL" id="NHTK01000607">
    <property type="protein sequence ID" value="PPR06596.1"/>
    <property type="molecule type" value="Genomic_DNA"/>
</dbReference>
<dbReference type="InterPro" id="IPR035923">
    <property type="entry name" value="TT1751-like_sf"/>
</dbReference>
<reference evidence="2 3" key="1">
    <citation type="journal article" date="2018" name="Evol. Lett.">
        <title>Horizontal gene cluster transfer increased hallucinogenic mushroom diversity.</title>
        <authorList>
            <person name="Reynolds H.T."/>
            <person name="Vijayakumar V."/>
            <person name="Gluck-Thaler E."/>
            <person name="Korotkin H.B."/>
            <person name="Matheny P.B."/>
            <person name="Slot J.C."/>
        </authorList>
    </citation>
    <scope>NUCLEOTIDE SEQUENCE [LARGE SCALE GENOMIC DNA]</scope>
    <source>
        <strain evidence="2 3">2629</strain>
    </source>
</reference>
<dbReference type="OrthoDB" id="5190258at2759"/>
<dbReference type="SUPFAM" id="SSF103247">
    <property type="entry name" value="TT1751-like"/>
    <property type="match status" value="1"/>
</dbReference>
<name>A0A409YUA5_9AGAR</name>